<dbReference type="Proteomes" id="UP000297982">
    <property type="component" value="Unassembled WGS sequence"/>
</dbReference>
<name>A0A4Z0GVT8_9BACI</name>
<dbReference type="PROSITE" id="PS51257">
    <property type="entry name" value="PROKAR_LIPOPROTEIN"/>
    <property type="match status" value="1"/>
</dbReference>
<gene>
    <name evidence="3" type="ORF">E4663_16500</name>
</gene>
<keyword evidence="4" id="KW-1185">Reference proteome</keyword>
<comment type="caution">
    <text evidence="3">The sequence shown here is derived from an EMBL/GenBank/DDBJ whole genome shotgun (WGS) entry which is preliminary data.</text>
</comment>
<reference evidence="3 4" key="1">
    <citation type="journal article" date="2003" name="Int. J. Syst. Evol. Microbiol.">
        <title>Halobacillus salinus sp. nov., isolated from a salt lake on the coast of the East Sea in Korea.</title>
        <authorList>
            <person name="Yoon J.H."/>
            <person name="Kang K.H."/>
            <person name="Park Y.H."/>
        </authorList>
    </citation>
    <scope>NUCLEOTIDE SEQUENCE [LARGE SCALE GENOMIC DNA]</scope>
    <source>
        <strain evidence="3 4">HSL-3</strain>
    </source>
</reference>
<sequence>MKKLWMSTLVISCGLVLGACSAEEAANYSPDQIVAKAVAKESAVKGFHMKGQMEVFKGEEQIDDSTIEQWTDNENNKTKIITEAANGDISKTLNDGEKIISYSALQDAAFEMDAPETEEGAATQSQRAQIERRLEQTRETHNVELIGEEKWNGFDTYHIKAVPKEEGEGLTGIEEYWLTTEDWFIVKSVTESKDMKVNYSVSELEINPEFDASTFEIELPEDVEVKPFEEMNPSTEVTLEEAASDYGKPLLTVKNDSYNVERIESFYMQSFDRTEVSQEFHKDGFLQFTLSSFESPDESLSMGLGEEEELEVRGTDAVYSEDVITNLVWDENGLRYSLLVQNPEISKEQLLKIVENLQPVNE</sequence>
<feature type="chain" id="PRO_5021460026" evidence="1">
    <location>
        <begin position="23"/>
        <end position="362"/>
    </location>
</feature>
<feature type="signal peptide" evidence="1">
    <location>
        <begin position="1"/>
        <end position="22"/>
    </location>
</feature>
<dbReference type="InterPro" id="IPR025377">
    <property type="entry name" value="DUF4367"/>
</dbReference>
<evidence type="ECO:0000313" key="4">
    <source>
        <dbReference type="Proteomes" id="UP000297982"/>
    </source>
</evidence>
<dbReference type="PANTHER" id="PTHR37507">
    <property type="entry name" value="SPORULATION PROTEIN YDCC"/>
    <property type="match status" value="1"/>
</dbReference>
<dbReference type="RefSeq" id="WP_135328441.1">
    <property type="nucleotide sequence ID" value="NZ_SRJC01000006.1"/>
</dbReference>
<dbReference type="AlphaFoldDB" id="A0A4Z0GVT8"/>
<dbReference type="PANTHER" id="PTHR37507:SF2">
    <property type="entry name" value="SPORULATION PROTEIN YDCC"/>
    <property type="match status" value="1"/>
</dbReference>
<dbReference type="STRING" id="192814.GCA_900166575_00112"/>
<proteinExistence type="predicted"/>
<protein>
    <submittedName>
        <fullName evidence="3">DUF4367 domain-containing protein</fullName>
    </submittedName>
</protein>
<evidence type="ECO:0000313" key="3">
    <source>
        <dbReference type="EMBL" id="TGB01407.1"/>
    </source>
</evidence>
<organism evidence="3 4">
    <name type="scientific">Halobacillus salinus</name>
    <dbReference type="NCBI Taxonomy" id="192814"/>
    <lineage>
        <taxon>Bacteria</taxon>
        <taxon>Bacillati</taxon>
        <taxon>Bacillota</taxon>
        <taxon>Bacilli</taxon>
        <taxon>Bacillales</taxon>
        <taxon>Bacillaceae</taxon>
        <taxon>Halobacillus</taxon>
    </lineage>
</organism>
<keyword evidence="1" id="KW-0732">Signal</keyword>
<dbReference type="Pfam" id="PF14285">
    <property type="entry name" value="DUF4367"/>
    <property type="match status" value="1"/>
</dbReference>
<evidence type="ECO:0000259" key="2">
    <source>
        <dbReference type="Pfam" id="PF14285"/>
    </source>
</evidence>
<dbReference type="InterPro" id="IPR052944">
    <property type="entry name" value="Sporulation_related"/>
</dbReference>
<accession>A0A4Z0GVT8</accession>
<evidence type="ECO:0000256" key="1">
    <source>
        <dbReference type="SAM" id="SignalP"/>
    </source>
</evidence>
<dbReference type="Gene3D" id="2.50.20.10">
    <property type="entry name" value="Lipoprotein localisation LolA/LolB/LppX"/>
    <property type="match status" value="1"/>
</dbReference>
<dbReference type="EMBL" id="SRJC01000006">
    <property type="protein sequence ID" value="TGB01407.1"/>
    <property type="molecule type" value="Genomic_DNA"/>
</dbReference>
<feature type="domain" description="DUF4367" evidence="2">
    <location>
        <begin position="281"/>
        <end position="357"/>
    </location>
</feature>